<dbReference type="AlphaFoldDB" id="A0A0F9CRU0"/>
<sequence>MGYFSNGTEGEMYLERYCEKCLNSDMEEAPGCAVWDAHLMANYDECNNPESFLGYFIPRNGLINEQCNMFREEVKP</sequence>
<proteinExistence type="predicted"/>
<organism evidence="1">
    <name type="scientific">marine sediment metagenome</name>
    <dbReference type="NCBI Taxonomy" id="412755"/>
    <lineage>
        <taxon>unclassified sequences</taxon>
        <taxon>metagenomes</taxon>
        <taxon>ecological metagenomes</taxon>
    </lineage>
</organism>
<comment type="caution">
    <text evidence="1">The sequence shown here is derived from an EMBL/GenBank/DDBJ whole genome shotgun (WGS) entry which is preliminary data.</text>
</comment>
<accession>A0A0F9CRU0</accession>
<dbReference type="EMBL" id="LAZR01031995">
    <property type="protein sequence ID" value="KKL52148.1"/>
    <property type="molecule type" value="Genomic_DNA"/>
</dbReference>
<reference evidence="1" key="1">
    <citation type="journal article" date="2015" name="Nature">
        <title>Complex archaea that bridge the gap between prokaryotes and eukaryotes.</title>
        <authorList>
            <person name="Spang A."/>
            <person name="Saw J.H."/>
            <person name="Jorgensen S.L."/>
            <person name="Zaremba-Niedzwiedzka K."/>
            <person name="Martijn J."/>
            <person name="Lind A.E."/>
            <person name="van Eijk R."/>
            <person name="Schleper C."/>
            <person name="Guy L."/>
            <person name="Ettema T.J."/>
        </authorList>
    </citation>
    <scope>NUCLEOTIDE SEQUENCE</scope>
</reference>
<name>A0A0F9CRU0_9ZZZZ</name>
<evidence type="ECO:0000313" key="1">
    <source>
        <dbReference type="EMBL" id="KKL52148.1"/>
    </source>
</evidence>
<protein>
    <submittedName>
        <fullName evidence="1">Uncharacterized protein</fullName>
    </submittedName>
</protein>
<gene>
    <name evidence="1" type="ORF">LCGC14_2288410</name>
</gene>